<feature type="transmembrane region" description="Helical" evidence="6">
    <location>
        <begin position="76"/>
        <end position="96"/>
    </location>
</feature>
<evidence type="ECO:0000256" key="1">
    <source>
        <dbReference type="ARBA" id="ARBA00004141"/>
    </source>
</evidence>
<name>A0A507EAE5_9FUNG</name>
<dbReference type="PANTHER" id="PTHR45649">
    <property type="entry name" value="AMINO-ACID PERMEASE BAT1"/>
    <property type="match status" value="1"/>
</dbReference>
<dbReference type="Proteomes" id="UP000318582">
    <property type="component" value="Unassembled WGS sequence"/>
</dbReference>
<dbReference type="STRING" id="109895.A0A507EAE5"/>
<feature type="transmembrane region" description="Helical" evidence="6">
    <location>
        <begin position="196"/>
        <end position="217"/>
    </location>
</feature>
<dbReference type="GO" id="GO:0016020">
    <property type="term" value="C:membrane"/>
    <property type="evidence" value="ECO:0007669"/>
    <property type="project" value="UniProtKB-SubCell"/>
</dbReference>
<dbReference type="PANTHER" id="PTHR45649:SF26">
    <property type="entry name" value="OS04G0435100 PROTEIN"/>
    <property type="match status" value="1"/>
</dbReference>
<evidence type="ECO:0000256" key="4">
    <source>
        <dbReference type="ARBA" id="ARBA00022989"/>
    </source>
</evidence>
<evidence type="ECO:0000256" key="3">
    <source>
        <dbReference type="ARBA" id="ARBA00022692"/>
    </source>
</evidence>
<reference evidence="7 8" key="1">
    <citation type="journal article" date="2019" name="Sci. Rep.">
        <title>Comparative genomics of chytrid fungi reveal insights into the obligate biotrophic and pathogenic lifestyle of Synchytrium endobioticum.</title>
        <authorList>
            <person name="van de Vossenberg B.T.L.H."/>
            <person name="Warris S."/>
            <person name="Nguyen H.D.T."/>
            <person name="van Gent-Pelzer M.P.E."/>
            <person name="Joly D.L."/>
            <person name="van de Geest H.C."/>
            <person name="Bonants P.J.M."/>
            <person name="Smith D.S."/>
            <person name="Levesque C.A."/>
            <person name="van der Lee T.A.J."/>
        </authorList>
    </citation>
    <scope>NUCLEOTIDE SEQUENCE [LARGE SCALE GENOMIC DNA]</scope>
    <source>
        <strain evidence="7 8">CBS 809.83</strain>
    </source>
</reference>
<dbReference type="Gene3D" id="1.20.1740.10">
    <property type="entry name" value="Amino acid/polyamine transporter I"/>
    <property type="match status" value="1"/>
</dbReference>
<keyword evidence="3 6" id="KW-0812">Transmembrane</keyword>
<dbReference type="InterPro" id="IPR002293">
    <property type="entry name" value="AA/rel_permease1"/>
</dbReference>
<dbReference type="PIRSF" id="PIRSF006060">
    <property type="entry name" value="AA_transporter"/>
    <property type="match status" value="1"/>
</dbReference>
<comment type="caution">
    <text evidence="7">The sequence shown here is derived from an EMBL/GenBank/DDBJ whole genome shotgun (WGS) entry which is preliminary data.</text>
</comment>
<evidence type="ECO:0008006" key="9">
    <source>
        <dbReference type="Google" id="ProtNLM"/>
    </source>
</evidence>
<feature type="transmembrane region" description="Helical" evidence="6">
    <location>
        <begin position="452"/>
        <end position="475"/>
    </location>
</feature>
<keyword evidence="2" id="KW-0813">Transport</keyword>
<dbReference type="Pfam" id="PF13520">
    <property type="entry name" value="AA_permease_2"/>
    <property type="match status" value="1"/>
</dbReference>
<evidence type="ECO:0000313" key="7">
    <source>
        <dbReference type="EMBL" id="TPX60832.1"/>
    </source>
</evidence>
<comment type="subcellular location">
    <subcellularLocation>
        <location evidence="1">Membrane</location>
        <topology evidence="1">Multi-pass membrane protein</topology>
    </subcellularLocation>
</comment>
<feature type="transmembrane region" description="Helical" evidence="6">
    <location>
        <begin position="166"/>
        <end position="190"/>
    </location>
</feature>
<keyword evidence="8" id="KW-1185">Reference proteome</keyword>
<dbReference type="AlphaFoldDB" id="A0A507EAE5"/>
<feature type="transmembrane region" description="Helical" evidence="6">
    <location>
        <begin position="280"/>
        <end position="301"/>
    </location>
</feature>
<feature type="transmembrane region" description="Helical" evidence="6">
    <location>
        <begin position="332"/>
        <end position="355"/>
    </location>
</feature>
<evidence type="ECO:0000256" key="6">
    <source>
        <dbReference type="SAM" id="Phobius"/>
    </source>
</evidence>
<feature type="transmembrane region" description="Helical" evidence="6">
    <location>
        <begin position="411"/>
        <end position="431"/>
    </location>
</feature>
<evidence type="ECO:0000256" key="2">
    <source>
        <dbReference type="ARBA" id="ARBA00022448"/>
    </source>
</evidence>
<evidence type="ECO:0000256" key="5">
    <source>
        <dbReference type="ARBA" id="ARBA00023136"/>
    </source>
</evidence>
<gene>
    <name evidence="7" type="ORF">PhCBS80983_g01532</name>
</gene>
<feature type="transmembrane region" description="Helical" evidence="6">
    <location>
        <begin position="48"/>
        <end position="70"/>
    </location>
</feature>
<keyword evidence="4 6" id="KW-1133">Transmembrane helix</keyword>
<proteinExistence type="predicted"/>
<feature type="transmembrane region" description="Helical" evidence="6">
    <location>
        <begin position="388"/>
        <end position="405"/>
    </location>
</feature>
<keyword evidence="5 6" id="KW-0472">Membrane</keyword>
<sequence>MAEAALPHYEPRVNEAHAHAGMSDDEMRLAKLGYKQGLKRQFSAFQNFGFVLTNASVLIGVVPLFGFGMVTGGPLALTWGWLLVSACVMCVGLCMAEICSTYPTAGGLYYWTAKLGGPKHGPVFSWFEAWFNALGQIAGCSGSVLAASQLLAEVIRIANGTELSKYQVYGVFCAMIISGAAMNTMGGIALKGTSIASVWIHIVGTIIIVITVLATCTDHNSASFVFTEFKDKTGATDVGYAPFFVFLLGLLPSQWSLLGYDSSAHMSEETEASYVNGPRGIVYTIIAAVIMGWALILGMSFSLGDYDAMYDATGGIGIKVASYVFTRNAGNAGGICLLMIVVSAGWCCGIGTMAANSRMFYAFARDGGLPGSKFWVQLDRRTEMPIRLVWLSALLVMILCIPSMFSEAALGAVSGISVIGFMVSYSIPIFLRITVGDKYFVQSEFNLGKWSYLLGWIGCIWTALACILFNFPQVYPVSTQYFNYTPVAVGGMITFAGGWWLLGARKWFKGPISEIDLDKPEVKEDISTLDVKTL</sequence>
<feature type="transmembrane region" description="Helical" evidence="6">
    <location>
        <begin position="481"/>
        <end position="502"/>
    </location>
</feature>
<dbReference type="GO" id="GO:0022857">
    <property type="term" value="F:transmembrane transporter activity"/>
    <property type="evidence" value="ECO:0007669"/>
    <property type="project" value="InterPro"/>
</dbReference>
<feature type="transmembrane region" description="Helical" evidence="6">
    <location>
        <begin position="238"/>
        <end position="260"/>
    </location>
</feature>
<dbReference type="EMBL" id="QEAQ01000012">
    <property type="protein sequence ID" value="TPX60832.1"/>
    <property type="molecule type" value="Genomic_DNA"/>
</dbReference>
<protein>
    <recommendedName>
        <fullName evidence="9">Amino acid permease/ SLC12A domain-containing protein</fullName>
    </recommendedName>
</protein>
<evidence type="ECO:0000313" key="8">
    <source>
        <dbReference type="Proteomes" id="UP000318582"/>
    </source>
</evidence>
<organism evidence="7 8">
    <name type="scientific">Powellomyces hirtus</name>
    <dbReference type="NCBI Taxonomy" id="109895"/>
    <lineage>
        <taxon>Eukaryota</taxon>
        <taxon>Fungi</taxon>
        <taxon>Fungi incertae sedis</taxon>
        <taxon>Chytridiomycota</taxon>
        <taxon>Chytridiomycota incertae sedis</taxon>
        <taxon>Chytridiomycetes</taxon>
        <taxon>Spizellomycetales</taxon>
        <taxon>Powellomycetaceae</taxon>
        <taxon>Powellomyces</taxon>
    </lineage>
</organism>
<accession>A0A507EAE5</accession>